<dbReference type="OMA" id="CAFVISY"/>
<dbReference type="Ensembl" id="ENSNBRT00000001062.1">
    <property type="protein sequence ID" value="ENSNBRP00000001010.1"/>
    <property type="gene ID" value="ENSNBRG00000000865.1"/>
</dbReference>
<dbReference type="STRING" id="32507.ENSNBRP00000001010"/>
<keyword evidence="2" id="KW-1003">Cell membrane</keyword>
<dbReference type="PRINTS" id="PR00237">
    <property type="entry name" value="GPCRRHODOPSN"/>
</dbReference>
<evidence type="ECO:0000256" key="3">
    <source>
        <dbReference type="ARBA" id="ARBA00022692"/>
    </source>
</evidence>
<accession>A0A3Q4FZF6</accession>
<dbReference type="InterPro" id="IPR017452">
    <property type="entry name" value="GPCR_Rhodpsn_7TM"/>
</dbReference>
<reference evidence="12" key="1">
    <citation type="submission" date="2025-08" db="UniProtKB">
        <authorList>
            <consortium name="Ensembl"/>
        </authorList>
    </citation>
    <scope>IDENTIFICATION</scope>
</reference>
<comment type="similarity">
    <text evidence="9">Belongs to the G-protein coupled receptor 1 family.</text>
</comment>
<dbReference type="Gene3D" id="1.20.1070.10">
    <property type="entry name" value="Rhodopsin 7-helix transmembrane proteins"/>
    <property type="match status" value="1"/>
</dbReference>
<evidence type="ECO:0000256" key="5">
    <source>
        <dbReference type="ARBA" id="ARBA00023040"/>
    </source>
</evidence>
<dbReference type="PROSITE" id="PS50262">
    <property type="entry name" value="G_PROTEIN_RECEP_F1_2"/>
    <property type="match status" value="1"/>
</dbReference>
<dbReference type="AlphaFoldDB" id="A0A3Q4FZF6"/>
<dbReference type="InterPro" id="IPR000276">
    <property type="entry name" value="GPCR_Rhodpsn"/>
</dbReference>
<evidence type="ECO:0000256" key="4">
    <source>
        <dbReference type="ARBA" id="ARBA00022989"/>
    </source>
</evidence>
<keyword evidence="4 10" id="KW-1133">Transmembrane helix</keyword>
<feature type="transmembrane region" description="Helical" evidence="10">
    <location>
        <begin position="87"/>
        <end position="111"/>
    </location>
</feature>
<dbReference type="SUPFAM" id="SSF81321">
    <property type="entry name" value="Family A G protein-coupled receptor-like"/>
    <property type="match status" value="1"/>
</dbReference>
<dbReference type="Pfam" id="PF00001">
    <property type="entry name" value="7tm_1"/>
    <property type="match status" value="1"/>
</dbReference>
<dbReference type="CDD" id="cd15055">
    <property type="entry name" value="7tmA_TAARs"/>
    <property type="match status" value="1"/>
</dbReference>
<evidence type="ECO:0000259" key="11">
    <source>
        <dbReference type="PROSITE" id="PS50262"/>
    </source>
</evidence>
<dbReference type="PANTHER" id="PTHR24249:SF381">
    <property type="entry name" value="TRACE AMINE ASSOCIATED RECEPTOR 19P-RELATED"/>
    <property type="match status" value="1"/>
</dbReference>
<feature type="transmembrane region" description="Helical" evidence="10">
    <location>
        <begin position="240"/>
        <end position="260"/>
    </location>
</feature>
<protein>
    <recommendedName>
        <fullName evidence="11">G-protein coupled receptors family 1 profile domain-containing protein</fullName>
    </recommendedName>
</protein>
<evidence type="ECO:0000256" key="9">
    <source>
        <dbReference type="RuleBase" id="RU000688"/>
    </source>
</evidence>
<dbReference type="PANTHER" id="PTHR24249">
    <property type="entry name" value="HISTAMINE RECEPTOR-RELATED G-PROTEIN COUPLED RECEPTOR"/>
    <property type="match status" value="1"/>
</dbReference>
<feature type="domain" description="G-protein coupled receptors family 1 profile" evidence="11">
    <location>
        <begin position="103"/>
        <end position="345"/>
    </location>
</feature>
<evidence type="ECO:0000256" key="1">
    <source>
        <dbReference type="ARBA" id="ARBA00004651"/>
    </source>
</evidence>
<feature type="transmembrane region" description="Helical" evidence="10">
    <location>
        <begin position="328"/>
        <end position="348"/>
    </location>
</feature>
<evidence type="ECO:0000313" key="12">
    <source>
        <dbReference type="Ensembl" id="ENSNBRP00000001010.1"/>
    </source>
</evidence>
<keyword evidence="7 9" id="KW-0675">Receptor</keyword>
<keyword evidence="6 10" id="KW-0472">Membrane</keyword>
<organism evidence="12 13">
    <name type="scientific">Neolamprologus brichardi</name>
    <name type="common">Fairy cichlid</name>
    <name type="synonym">Lamprologus brichardi</name>
    <dbReference type="NCBI Taxonomy" id="32507"/>
    <lineage>
        <taxon>Eukaryota</taxon>
        <taxon>Metazoa</taxon>
        <taxon>Chordata</taxon>
        <taxon>Craniata</taxon>
        <taxon>Vertebrata</taxon>
        <taxon>Euteleostomi</taxon>
        <taxon>Actinopterygii</taxon>
        <taxon>Neopterygii</taxon>
        <taxon>Teleostei</taxon>
        <taxon>Neoteleostei</taxon>
        <taxon>Acanthomorphata</taxon>
        <taxon>Ovalentaria</taxon>
        <taxon>Cichlomorphae</taxon>
        <taxon>Cichliformes</taxon>
        <taxon>Cichlidae</taxon>
        <taxon>African cichlids</taxon>
        <taxon>Pseudocrenilabrinae</taxon>
        <taxon>Lamprologini</taxon>
        <taxon>Neolamprologus</taxon>
    </lineage>
</organism>
<feature type="transmembrane region" description="Helical" evidence="10">
    <location>
        <begin position="162"/>
        <end position="180"/>
    </location>
</feature>
<evidence type="ECO:0000256" key="7">
    <source>
        <dbReference type="ARBA" id="ARBA00023170"/>
    </source>
</evidence>
<sequence length="375" mass="42312">MYTKELEATHSFHSSAVDGDGGVYFSAPPEVTHRGVEEGGEDGYKDDRHILVQFAVLPAVMEETELCFQQLFNTSCMRPRRPHFEIMLTYILLSFISLLTVILNLLVIISVSHFRQLHTPTNLLLLSLAVADLCVGLLLFFQIVLIDGCWFLGDIMCTLYQYLVYVITSASIGTMVIISVDRYLAICYPLHYSTKITQQRVKIVVCFLIVKDNLKQPGKYNSCIGECVFVVNYIAGIFDLLFSFIVPITVIVVLYLRVFVVAVTQARAMRCQLAVTHQRSVTVTVMKSELKAARTLGVVVVVFLICMCPYYCVALTGQDNFLNASSAAFVICLVYFNSCLNPIIYVFFYPWFRKSIKLIATLQILQPDSCETNMH</sequence>
<keyword evidence="5 9" id="KW-0297">G-protein coupled receptor</keyword>
<evidence type="ECO:0000256" key="8">
    <source>
        <dbReference type="ARBA" id="ARBA00023224"/>
    </source>
</evidence>
<feature type="transmembrane region" description="Helical" evidence="10">
    <location>
        <begin position="123"/>
        <end position="150"/>
    </location>
</feature>
<keyword evidence="8 9" id="KW-0807">Transducer</keyword>
<keyword evidence="3 9" id="KW-0812">Transmembrane</keyword>
<dbReference type="InterPro" id="IPR050569">
    <property type="entry name" value="TAAR"/>
</dbReference>
<proteinExistence type="inferred from homology"/>
<evidence type="ECO:0000256" key="10">
    <source>
        <dbReference type="SAM" id="Phobius"/>
    </source>
</evidence>
<evidence type="ECO:0000313" key="13">
    <source>
        <dbReference type="Proteomes" id="UP000261580"/>
    </source>
</evidence>
<reference evidence="12" key="2">
    <citation type="submission" date="2025-09" db="UniProtKB">
        <authorList>
            <consortium name="Ensembl"/>
        </authorList>
    </citation>
    <scope>IDENTIFICATION</scope>
</reference>
<dbReference type="Proteomes" id="UP000261580">
    <property type="component" value="Unassembled WGS sequence"/>
</dbReference>
<comment type="subcellular location">
    <subcellularLocation>
        <location evidence="1">Cell membrane</location>
        <topology evidence="1">Multi-pass membrane protein</topology>
    </subcellularLocation>
</comment>
<keyword evidence="13" id="KW-1185">Reference proteome</keyword>
<dbReference type="GO" id="GO:0001594">
    <property type="term" value="F:trace-amine receptor activity"/>
    <property type="evidence" value="ECO:0007669"/>
    <property type="project" value="TreeGrafter"/>
</dbReference>
<evidence type="ECO:0000256" key="2">
    <source>
        <dbReference type="ARBA" id="ARBA00022475"/>
    </source>
</evidence>
<dbReference type="GO" id="GO:0005886">
    <property type="term" value="C:plasma membrane"/>
    <property type="evidence" value="ECO:0007669"/>
    <property type="project" value="UniProtKB-SubCell"/>
</dbReference>
<dbReference type="GeneTree" id="ENSGT01050000244823"/>
<evidence type="ECO:0000256" key="6">
    <source>
        <dbReference type="ARBA" id="ARBA00023136"/>
    </source>
</evidence>
<feature type="transmembrane region" description="Helical" evidence="10">
    <location>
        <begin position="296"/>
        <end position="316"/>
    </location>
</feature>
<dbReference type="PROSITE" id="PS00237">
    <property type="entry name" value="G_PROTEIN_RECEP_F1_1"/>
    <property type="match status" value="1"/>
</dbReference>
<name>A0A3Q4FZF6_NEOBR</name>